<dbReference type="SUPFAM" id="SSF52540">
    <property type="entry name" value="P-loop containing nucleoside triphosphate hydrolases"/>
    <property type="match status" value="1"/>
</dbReference>
<dbReference type="GO" id="GO:0005096">
    <property type="term" value="F:GTPase activator activity"/>
    <property type="evidence" value="ECO:0007669"/>
    <property type="project" value="TreeGrafter"/>
</dbReference>
<feature type="region of interest" description="Disordered" evidence="1">
    <location>
        <begin position="256"/>
        <end position="290"/>
    </location>
</feature>
<proteinExistence type="predicted"/>
<dbReference type="PROSITE" id="PS50238">
    <property type="entry name" value="RHOGAP"/>
    <property type="match status" value="1"/>
</dbReference>
<keyword evidence="5" id="KW-1185">Reference proteome</keyword>
<dbReference type="CDD" id="cd00159">
    <property type="entry name" value="RhoGAP"/>
    <property type="match status" value="1"/>
</dbReference>
<dbReference type="Gene3D" id="3.40.50.300">
    <property type="entry name" value="P-loop containing nucleotide triphosphate hydrolases"/>
    <property type="match status" value="1"/>
</dbReference>
<name>A0A177B543_9BILA</name>
<feature type="compositionally biased region" description="Basic and acidic residues" evidence="1">
    <location>
        <begin position="263"/>
        <end position="281"/>
    </location>
</feature>
<dbReference type="PANTHER" id="PTHR46005:SF4">
    <property type="entry name" value="RHO GTPASE-ACTIVATING PROTEIN 190"/>
    <property type="match status" value="1"/>
</dbReference>
<dbReference type="SUPFAM" id="SSF48350">
    <property type="entry name" value="GTPase activation domain, GAP"/>
    <property type="match status" value="1"/>
</dbReference>
<evidence type="ECO:0000259" key="3">
    <source>
        <dbReference type="PROSITE" id="PS51853"/>
    </source>
</evidence>
<dbReference type="Gene3D" id="1.10.555.10">
    <property type="entry name" value="Rho GTPase activation protein"/>
    <property type="match status" value="1"/>
</dbReference>
<evidence type="ECO:0000259" key="2">
    <source>
        <dbReference type="PROSITE" id="PS50238"/>
    </source>
</evidence>
<dbReference type="Proteomes" id="UP000078046">
    <property type="component" value="Unassembled WGS sequence"/>
</dbReference>
<dbReference type="GO" id="GO:0005829">
    <property type="term" value="C:cytosol"/>
    <property type="evidence" value="ECO:0007669"/>
    <property type="project" value="TreeGrafter"/>
</dbReference>
<dbReference type="OrthoDB" id="5873004at2759"/>
<dbReference type="Pfam" id="PF00620">
    <property type="entry name" value="RhoGAP"/>
    <property type="match status" value="1"/>
</dbReference>
<organism evidence="4 5">
    <name type="scientific">Intoshia linei</name>
    <dbReference type="NCBI Taxonomy" id="1819745"/>
    <lineage>
        <taxon>Eukaryota</taxon>
        <taxon>Metazoa</taxon>
        <taxon>Spiralia</taxon>
        <taxon>Lophotrochozoa</taxon>
        <taxon>Mesozoa</taxon>
        <taxon>Orthonectida</taxon>
        <taxon>Rhopaluridae</taxon>
        <taxon>Intoshia</taxon>
    </lineage>
</organism>
<comment type="caution">
    <text evidence="4">The sequence shown here is derived from an EMBL/GenBank/DDBJ whole genome shotgun (WGS) entry which is preliminary data.</text>
</comment>
<dbReference type="GO" id="GO:0007266">
    <property type="term" value="P:Rho protein signal transduction"/>
    <property type="evidence" value="ECO:0007669"/>
    <property type="project" value="TreeGrafter"/>
</dbReference>
<evidence type="ECO:0008006" key="6">
    <source>
        <dbReference type="Google" id="ProtNLM"/>
    </source>
</evidence>
<dbReference type="InterPro" id="IPR027417">
    <property type="entry name" value="P-loop_NTPase"/>
</dbReference>
<dbReference type="EMBL" id="LWCA01000291">
    <property type="protein sequence ID" value="OAF69376.1"/>
    <property type="molecule type" value="Genomic_DNA"/>
</dbReference>
<gene>
    <name evidence="4" type="ORF">A3Q56_02874</name>
</gene>
<dbReference type="SMART" id="SM00324">
    <property type="entry name" value="RhoGAP"/>
    <property type="match status" value="1"/>
</dbReference>
<evidence type="ECO:0000313" key="5">
    <source>
        <dbReference type="Proteomes" id="UP000078046"/>
    </source>
</evidence>
<evidence type="ECO:0000313" key="4">
    <source>
        <dbReference type="EMBL" id="OAF69376.1"/>
    </source>
</evidence>
<dbReference type="InterPro" id="IPR039006">
    <property type="entry name" value="RhoGAP_pG2"/>
</dbReference>
<dbReference type="PANTHER" id="PTHR46005">
    <property type="entry name" value="RHO GTPASE-ACTIVATING PROTEIN 190"/>
    <property type="match status" value="1"/>
</dbReference>
<dbReference type="GO" id="GO:0008361">
    <property type="term" value="P:regulation of cell size"/>
    <property type="evidence" value="ECO:0007669"/>
    <property type="project" value="TreeGrafter"/>
</dbReference>
<dbReference type="InterPro" id="IPR051978">
    <property type="entry name" value="Rho-GAP_domain"/>
</dbReference>
<reference evidence="4 5" key="1">
    <citation type="submission" date="2016-04" db="EMBL/GenBank/DDBJ databases">
        <title>The genome of Intoshia linei affirms orthonectids as highly simplified spiralians.</title>
        <authorList>
            <person name="Mikhailov K.V."/>
            <person name="Slusarev G.S."/>
            <person name="Nikitin M.A."/>
            <person name="Logacheva M.D."/>
            <person name="Penin A."/>
            <person name="Aleoshin V."/>
            <person name="Panchin Y.V."/>
        </authorList>
    </citation>
    <scope>NUCLEOTIDE SEQUENCE [LARGE SCALE GENOMIC DNA]</scope>
    <source>
        <strain evidence="4">Intl2013</strain>
        <tissue evidence="4">Whole animal</tissue>
    </source>
</reference>
<feature type="domain" description="Rho-GAP" evidence="2">
    <location>
        <begin position="1366"/>
        <end position="1547"/>
    </location>
</feature>
<dbReference type="PROSITE" id="PS51853">
    <property type="entry name" value="PG2"/>
    <property type="match status" value="1"/>
</dbReference>
<dbReference type="InterPro" id="IPR000198">
    <property type="entry name" value="RhoGAP_dom"/>
</dbReference>
<feature type="domain" description="PG2 pseudoGTPase" evidence="3">
    <location>
        <begin position="965"/>
        <end position="1120"/>
    </location>
</feature>
<protein>
    <recommendedName>
        <fullName evidence="6">Rho GTPase-activating protein</fullName>
    </recommendedName>
</protein>
<dbReference type="InterPro" id="IPR008936">
    <property type="entry name" value="Rho_GTPase_activation_prot"/>
</dbReference>
<accession>A0A177B543</accession>
<sequence length="1553" mass="179800">MKRDKKSLNQVTFVNTKRKSTSNSNFRTGQRELTICVVGPPNSGKSCFSNRLVSNEADHYYIRHDVEELFKNRLNSLLYSKSSNSSSSHKHSVFVDNTSLAPSNSNFTINTVSTKYSPLYSKTFNEKENDVHSGLEPKKYHLTKSESNDHVKNNQVKLDVNDDVRSRALTYSTMDLEKDKISKILYTNIESNYNKVYNINQGYEDYERERITNDDTFLYWGVCTPCTTFTDNYRVYVIEQNDYCFNLKRNEKYSTYTKKGKTNKPDRYERTDRLQKLEKPQRPPPPQIPLTDYPTFSTQILLYSPEKIQYINRNQISHPQNYPAAHFPLDGLQVDAFFILYDISQSVLSENDKQRLLLAKIIDKVIETKKPFVLVGTKRDMIANDRPYQNDSNYKVTNREQFYQNSNSASYLNNYYRNKRKHQLSFLEYKNLFKTIAQNINNKMKNANFQNTKYHPQITEMLESTIDCSSHLNINIKECLIRVGSYLDVNLHTMMKETIGSGLSVYSYADNLTRRIRSSNNIRSNYILFLKLNMIKNIKNSQNQKTNSSTVKLSWQAFKSIYSGQSDFRKFISCIGTEPARLLFLSTLNICYDRMRQDKLFKNNATIIKFNLKTSPVSSQYNYKYCNKPISVNIKRPPFKPKVMQDKYFDQTNGIILTVNECFFDDIIYILNDKRDSFSVAKDVIFSKNKDRINIDQEVFGQSFSLFCKFFTSNECMYKNMCFENTRSNMLASLSKKKCKENERYKPIYNTVLYGSKKLTTTYIKRNCFKEKPCLIKNVSNKTTDVLCHIITPIDDNIKIFSPSGAIFFYNDEISLRNVSTKLFLLSRDTSCFISKFLHKLIVYVQSEYTPNSSNDTSVVSSQLVVNYFNQDKGTTIFSSKKRDSRDRLSSDEKSVNSISVSSLNTFECCLLDKGTNLAEKFDCCIIQKSLNDIETVEGKLSIVTELINTDRYYLSTAIPNMTLNICVCYMCNENFSSEVVLLPMFELGYVKTNNKGLTVLYQYDGELLNIEFVATSVHELCNDEKHFDSYIFVYSNDRKASFNIASIFMQKYCEIYPTALIAVKLPGNIGESSNELIMCGFELCSRFHSQFVCIDSINFSKANRFYENVIKQSYKYKTQLFRESDEGLDVKNFKIDKCVYSSCLNISELDDCKSSNSLYDLINPVSYIYLDMTALTIEKKKSVDSDSENKELKSTVDSESTAYKVSNKQNVLKSKKYSHVKKFLTNKYNPTENLVQQIQDTESRLNKSDAGSKTSKVTKKDSFLKLSIFSKMKPTRDTCLNKSDDADKHKNIENSAILVNSLSDEPFSDSEIDTSSKNVKKHITNIFKSRDSPGKIWKTKSFKLNEKKNPVFMSDLNNSNYTCNNSLEYFCFDNDVKTLQVPSIIQKCVEYIENNGILFEGIYRVSGNANEATILYRRLLSDKNFQFPSNLYVHTVCSVLKKFLTNLNEPIIPKTFVDELSKNMDKEDKVTYIVQLINKIPPANKLVFKYLIKHWRRLSNNSDINKMTSQNFGICMWPTVFRPKLTNIHEINHVSSILTQTVTILIDCWDIP</sequence>
<evidence type="ECO:0000256" key="1">
    <source>
        <dbReference type="SAM" id="MobiDB-lite"/>
    </source>
</evidence>